<reference evidence="1 2" key="1">
    <citation type="submission" date="2014-10" db="EMBL/GenBank/DDBJ databases">
        <title>Draft genome of the hookworm Ancylostoma caninum.</title>
        <authorList>
            <person name="Mitreva M."/>
        </authorList>
    </citation>
    <scope>NUCLEOTIDE SEQUENCE [LARGE SCALE GENOMIC DNA]</scope>
    <source>
        <strain evidence="1 2">Baltimore</strain>
    </source>
</reference>
<accession>A0A368GSP9</accession>
<protein>
    <submittedName>
        <fullName evidence="1">Uncharacterized protein</fullName>
    </submittedName>
</protein>
<dbReference type="OrthoDB" id="5962323at2759"/>
<gene>
    <name evidence="1" type="ORF">ANCCAN_06541</name>
</gene>
<organism evidence="1 2">
    <name type="scientific">Ancylostoma caninum</name>
    <name type="common">Dog hookworm</name>
    <dbReference type="NCBI Taxonomy" id="29170"/>
    <lineage>
        <taxon>Eukaryota</taxon>
        <taxon>Metazoa</taxon>
        <taxon>Ecdysozoa</taxon>
        <taxon>Nematoda</taxon>
        <taxon>Chromadorea</taxon>
        <taxon>Rhabditida</taxon>
        <taxon>Rhabditina</taxon>
        <taxon>Rhabditomorpha</taxon>
        <taxon>Strongyloidea</taxon>
        <taxon>Ancylostomatidae</taxon>
        <taxon>Ancylostomatinae</taxon>
        <taxon>Ancylostoma</taxon>
    </lineage>
</organism>
<evidence type="ECO:0000313" key="1">
    <source>
        <dbReference type="EMBL" id="RCN47406.1"/>
    </source>
</evidence>
<dbReference type="EMBL" id="JOJR01000063">
    <property type="protein sequence ID" value="RCN47406.1"/>
    <property type="molecule type" value="Genomic_DNA"/>
</dbReference>
<evidence type="ECO:0000313" key="2">
    <source>
        <dbReference type="Proteomes" id="UP000252519"/>
    </source>
</evidence>
<keyword evidence="2" id="KW-1185">Reference proteome</keyword>
<comment type="caution">
    <text evidence="1">The sequence shown here is derived from an EMBL/GenBank/DDBJ whole genome shotgun (WGS) entry which is preliminary data.</text>
</comment>
<dbReference type="AlphaFoldDB" id="A0A368GSP9"/>
<sequence length="62" mass="7126">MGVLCVCETFSIRLSLLEGKFPAVFLLASNMLVMALHEESWKKPATDEWSHRRIEVYTKLLS</sequence>
<dbReference type="Proteomes" id="UP000252519">
    <property type="component" value="Unassembled WGS sequence"/>
</dbReference>
<proteinExistence type="predicted"/>
<name>A0A368GSP9_ANCCA</name>